<dbReference type="InterPro" id="IPR036028">
    <property type="entry name" value="SH3-like_dom_sf"/>
</dbReference>
<evidence type="ECO:0000256" key="3">
    <source>
        <dbReference type="ARBA" id="ARBA00022443"/>
    </source>
</evidence>
<dbReference type="InterPro" id="IPR001452">
    <property type="entry name" value="SH3_domain"/>
</dbReference>
<dbReference type="GO" id="GO:0016560">
    <property type="term" value="P:protein import into peroxisome matrix, docking"/>
    <property type="evidence" value="ECO:0007669"/>
    <property type="project" value="InterPro"/>
</dbReference>
<dbReference type="PROSITE" id="PS50002">
    <property type="entry name" value="SH3"/>
    <property type="match status" value="1"/>
</dbReference>
<protein>
    <recommendedName>
        <fullName evidence="12">Peroxisomal membrane protein PEX13</fullName>
    </recommendedName>
    <alternativeName>
        <fullName evidence="11">Peroxin-13</fullName>
    </alternativeName>
</protein>
<evidence type="ECO:0000256" key="14">
    <source>
        <dbReference type="PROSITE-ProRule" id="PRU00192"/>
    </source>
</evidence>
<evidence type="ECO:0000256" key="11">
    <source>
        <dbReference type="ARBA" id="ARBA00029693"/>
    </source>
</evidence>
<feature type="compositionally biased region" description="Polar residues" evidence="15">
    <location>
        <begin position="36"/>
        <end position="45"/>
    </location>
</feature>
<feature type="compositionally biased region" description="Low complexity" evidence="15">
    <location>
        <begin position="409"/>
        <end position="429"/>
    </location>
</feature>
<reference evidence="17" key="1">
    <citation type="submission" date="2020-12" db="EMBL/GenBank/DDBJ databases">
        <title>Metabolic potential, ecology and presence of endohyphal bacteria is reflected in genomic diversity of Mucoromycotina.</title>
        <authorList>
            <person name="Muszewska A."/>
            <person name="Okrasinska A."/>
            <person name="Steczkiewicz K."/>
            <person name="Drgas O."/>
            <person name="Orlowska M."/>
            <person name="Perlinska-Lenart U."/>
            <person name="Aleksandrzak-Piekarczyk T."/>
            <person name="Szatraj K."/>
            <person name="Zielenkiewicz U."/>
            <person name="Pilsyk S."/>
            <person name="Malc E."/>
            <person name="Mieczkowski P."/>
            <person name="Kruszewska J.S."/>
            <person name="Biernat P."/>
            <person name="Pawlowska J."/>
        </authorList>
    </citation>
    <scope>NUCLEOTIDE SEQUENCE</scope>
    <source>
        <strain evidence="17">WA0000067209</strain>
    </source>
</reference>
<dbReference type="PRINTS" id="PR00452">
    <property type="entry name" value="SH3DOMAIN"/>
</dbReference>
<comment type="subcellular location">
    <subcellularLocation>
        <location evidence="1">Peroxisome membrane</location>
        <topology evidence="1">Single-pass membrane protein</topology>
    </subcellularLocation>
</comment>
<feature type="region of interest" description="Disordered" evidence="15">
    <location>
        <begin position="36"/>
        <end position="64"/>
    </location>
</feature>
<feature type="region of interest" description="Disordered" evidence="15">
    <location>
        <begin position="409"/>
        <end position="441"/>
    </location>
</feature>
<keyword evidence="8" id="KW-0811">Translocation</keyword>
<dbReference type="InterPro" id="IPR035463">
    <property type="entry name" value="Pex13"/>
</dbReference>
<evidence type="ECO:0000313" key="18">
    <source>
        <dbReference type="Proteomes" id="UP000654370"/>
    </source>
</evidence>
<evidence type="ECO:0000256" key="12">
    <source>
        <dbReference type="ARBA" id="ARBA00034535"/>
    </source>
</evidence>
<dbReference type="OrthoDB" id="10037838at2759"/>
<dbReference type="InterPro" id="IPR007223">
    <property type="entry name" value="Peroxin-13_N"/>
</dbReference>
<keyword evidence="7" id="KW-1133">Transmembrane helix</keyword>
<evidence type="ECO:0000256" key="10">
    <source>
        <dbReference type="ARBA" id="ARBA00023140"/>
    </source>
</evidence>
<keyword evidence="9" id="KW-0472">Membrane</keyword>
<dbReference type="Gene3D" id="2.30.30.40">
    <property type="entry name" value="SH3 Domains"/>
    <property type="match status" value="1"/>
</dbReference>
<dbReference type="CDD" id="cd11771">
    <property type="entry name" value="SH3_Pex13p_fungal"/>
    <property type="match status" value="1"/>
</dbReference>
<organism evidence="17 18">
    <name type="scientific">Mortierella isabellina</name>
    <name type="common">Filamentous fungus</name>
    <name type="synonym">Umbelopsis isabellina</name>
    <dbReference type="NCBI Taxonomy" id="91625"/>
    <lineage>
        <taxon>Eukaryota</taxon>
        <taxon>Fungi</taxon>
        <taxon>Fungi incertae sedis</taxon>
        <taxon>Mucoromycota</taxon>
        <taxon>Mucoromycotina</taxon>
        <taxon>Umbelopsidomycetes</taxon>
        <taxon>Umbelopsidales</taxon>
        <taxon>Umbelopsidaceae</taxon>
        <taxon>Umbelopsis</taxon>
    </lineage>
</organism>
<evidence type="ECO:0000259" key="16">
    <source>
        <dbReference type="PROSITE" id="PS50002"/>
    </source>
</evidence>
<dbReference type="PANTHER" id="PTHR19332:SF1">
    <property type="entry name" value="PEROXISOMAL MEMBRANE PROTEIN PEX13"/>
    <property type="match status" value="1"/>
</dbReference>
<evidence type="ECO:0000256" key="8">
    <source>
        <dbReference type="ARBA" id="ARBA00023010"/>
    </source>
</evidence>
<evidence type="ECO:0000256" key="1">
    <source>
        <dbReference type="ARBA" id="ARBA00004549"/>
    </source>
</evidence>
<dbReference type="EMBL" id="JAEPQZ010000002">
    <property type="protein sequence ID" value="KAG2184486.1"/>
    <property type="molecule type" value="Genomic_DNA"/>
</dbReference>
<dbReference type="FunFam" id="2.30.30.40:FF:000128">
    <property type="entry name" value="Peroxisomal membrane protein (Pex13)"/>
    <property type="match status" value="1"/>
</dbReference>
<dbReference type="Pfam" id="PF00018">
    <property type="entry name" value="SH3_1"/>
    <property type="match status" value="1"/>
</dbReference>
<sequence length="441" mass="46848">MPSPPKPWEAANGNTGSAAVASAAITSPSVAANMSTGGLDSSFGSSPDIPVRPQSLATTRPTGLGTGAYGSNYGSSLGSGYGTGYGSSLSSPYSRYGGMNSYGSSYGSSYGGYGSYGGMSSYGSPYSRLGSYGGMGSYGGGMSSYGGYSPYNRMGYNGMGGPGGPEDFSLTQRMETGTRATFEVIESIVGAFGGFAQMLESTFMATHSSFMAMVGVAEQFGHLRTYLGQVLSIFALIRWAKSIFYRATGRQPPANPQDLNASDFQKFQEAAPTKLSRKPFLIFLFAVVGLPYLMHKLIKHITAKQQQQQQQQMFLPDGTPMQPQQMNGNIPMQQQEQVDPQNLEFARALYDFNPESPMELNIKKGDIIAILSKVDQATGTQSQWWRGRLRNGTMGLFPANYVEIIQKAAPNNGPGASAPATPNLLDNPAPTVPNTPNPTTA</sequence>
<dbReference type="SMART" id="SM00326">
    <property type="entry name" value="SH3"/>
    <property type="match status" value="1"/>
</dbReference>
<accession>A0A8H7Q4E9</accession>
<evidence type="ECO:0000313" key="17">
    <source>
        <dbReference type="EMBL" id="KAG2184486.1"/>
    </source>
</evidence>
<keyword evidence="18" id="KW-1185">Reference proteome</keyword>
<dbReference type="GO" id="GO:0005778">
    <property type="term" value="C:peroxisomal membrane"/>
    <property type="evidence" value="ECO:0007669"/>
    <property type="project" value="UniProtKB-SubCell"/>
</dbReference>
<dbReference type="PANTHER" id="PTHR19332">
    <property type="entry name" value="PEROXISOMAL MEMBRANE PROTEIN PEX13"/>
    <property type="match status" value="1"/>
</dbReference>
<keyword evidence="4" id="KW-0813">Transport</keyword>
<keyword evidence="5" id="KW-0812">Transmembrane</keyword>
<comment type="similarity">
    <text evidence="2">Belongs to the peroxin-13 family.</text>
</comment>
<dbReference type="Proteomes" id="UP000654370">
    <property type="component" value="Unassembled WGS sequence"/>
</dbReference>
<dbReference type="AlphaFoldDB" id="A0A8H7Q4E9"/>
<evidence type="ECO:0000256" key="13">
    <source>
        <dbReference type="ARBA" id="ARBA00065871"/>
    </source>
</evidence>
<dbReference type="SUPFAM" id="SSF50044">
    <property type="entry name" value="SH3-domain"/>
    <property type="match status" value="1"/>
</dbReference>
<keyword evidence="10" id="KW-0576">Peroxisome</keyword>
<feature type="domain" description="SH3" evidence="16">
    <location>
        <begin position="341"/>
        <end position="407"/>
    </location>
</feature>
<evidence type="ECO:0000256" key="5">
    <source>
        <dbReference type="ARBA" id="ARBA00022692"/>
    </source>
</evidence>
<comment type="caution">
    <text evidence="17">The sequence shown here is derived from an EMBL/GenBank/DDBJ whole genome shotgun (WGS) entry which is preliminary data.</text>
</comment>
<evidence type="ECO:0000256" key="2">
    <source>
        <dbReference type="ARBA" id="ARBA00006033"/>
    </source>
</evidence>
<keyword evidence="6" id="KW-0653">Protein transport</keyword>
<evidence type="ECO:0000256" key="9">
    <source>
        <dbReference type="ARBA" id="ARBA00023136"/>
    </source>
</evidence>
<evidence type="ECO:0000256" key="15">
    <source>
        <dbReference type="SAM" id="MobiDB-lite"/>
    </source>
</evidence>
<keyword evidence="3 14" id="KW-0728">SH3 domain</keyword>
<evidence type="ECO:0000256" key="4">
    <source>
        <dbReference type="ARBA" id="ARBA00022448"/>
    </source>
</evidence>
<proteinExistence type="inferred from homology"/>
<gene>
    <name evidence="17" type="ORF">INT43_000395</name>
</gene>
<comment type="subunit">
    <text evidence="13">Interacts (via SH3 domain) with PEX14 (via SH3-binding motif); forming the PEX13-PEX14 docking complex.</text>
</comment>
<evidence type="ECO:0000256" key="7">
    <source>
        <dbReference type="ARBA" id="ARBA00022989"/>
    </source>
</evidence>
<dbReference type="PRINTS" id="PR01887">
    <property type="entry name" value="SPECTRNALPHA"/>
</dbReference>
<name>A0A8H7Q4E9_MORIS</name>
<dbReference type="GO" id="GO:1990429">
    <property type="term" value="C:peroxisomal importomer complex"/>
    <property type="evidence" value="ECO:0007669"/>
    <property type="project" value="TreeGrafter"/>
</dbReference>
<feature type="compositionally biased region" description="Pro residues" evidence="15">
    <location>
        <begin position="430"/>
        <end position="441"/>
    </location>
</feature>
<evidence type="ECO:0000256" key="6">
    <source>
        <dbReference type="ARBA" id="ARBA00022927"/>
    </source>
</evidence>
<dbReference type="Pfam" id="PF04088">
    <property type="entry name" value="Peroxin-13_N"/>
    <property type="match status" value="1"/>
</dbReference>